<proteinExistence type="predicted"/>
<dbReference type="Gene3D" id="3.40.525.10">
    <property type="entry name" value="CRAL-TRIO lipid binding domain"/>
    <property type="match status" value="1"/>
</dbReference>
<dbReference type="PANTHER" id="PTHR46277:SF3">
    <property type="entry name" value="BINDING PROTEIN, PUTATIVE-RELATED"/>
    <property type="match status" value="1"/>
</dbReference>
<evidence type="ECO:0000259" key="1">
    <source>
        <dbReference type="PROSITE" id="PS50191"/>
    </source>
</evidence>
<dbReference type="InterPro" id="IPR001251">
    <property type="entry name" value="CRAL-TRIO_dom"/>
</dbReference>
<name>A0A8S1J948_9CHLO</name>
<evidence type="ECO:0000313" key="2">
    <source>
        <dbReference type="EMBL" id="CAD7702641.1"/>
    </source>
</evidence>
<organism evidence="2 3">
    <name type="scientific">Ostreobium quekettii</name>
    <dbReference type="NCBI Taxonomy" id="121088"/>
    <lineage>
        <taxon>Eukaryota</taxon>
        <taxon>Viridiplantae</taxon>
        <taxon>Chlorophyta</taxon>
        <taxon>core chlorophytes</taxon>
        <taxon>Ulvophyceae</taxon>
        <taxon>TCBD clade</taxon>
        <taxon>Bryopsidales</taxon>
        <taxon>Ostreobineae</taxon>
        <taxon>Ostreobiaceae</taxon>
        <taxon>Ostreobium</taxon>
    </lineage>
</organism>
<gene>
    <name evidence="2" type="ORF">OSTQU699_LOCUS7998</name>
</gene>
<dbReference type="PROSITE" id="PS50191">
    <property type="entry name" value="CRAL_TRIO"/>
    <property type="match status" value="1"/>
</dbReference>
<dbReference type="SUPFAM" id="SSF52087">
    <property type="entry name" value="CRAL/TRIO domain"/>
    <property type="match status" value="1"/>
</dbReference>
<dbReference type="Proteomes" id="UP000708148">
    <property type="component" value="Unassembled WGS sequence"/>
</dbReference>
<dbReference type="SMART" id="SM01100">
    <property type="entry name" value="CRAL_TRIO_N"/>
    <property type="match status" value="1"/>
</dbReference>
<keyword evidence="3" id="KW-1185">Reference proteome</keyword>
<dbReference type="InterPro" id="IPR036273">
    <property type="entry name" value="CRAL/TRIO_N_dom_sf"/>
</dbReference>
<dbReference type="PANTHER" id="PTHR46277">
    <property type="entry name" value="OS03G0850700 PROTEIN"/>
    <property type="match status" value="1"/>
</dbReference>
<dbReference type="Pfam" id="PF00650">
    <property type="entry name" value="CRAL_TRIO"/>
    <property type="match status" value="1"/>
</dbReference>
<dbReference type="EMBL" id="CAJHUC010001899">
    <property type="protein sequence ID" value="CAD7702641.1"/>
    <property type="molecule type" value="Genomic_DNA"/>
</dbReference>
<dbReference type="InterPro" id="IPR036865">
    <property type="entry name" value="CRAL-TRIO_dom_sf"/>
</dbReference>
<evidence type="ECO:0000313" key="3">
    <source>
        <dbReference type="Proteomes" id="UP000708148"/>
    </source>
</evidence>
<dbReference type="CDD" id="cd00170">
    <property type="entry name" value="SEC14"/>
    <property type="match status" value="1"/>
</dbReference>
<reference evidence="2" key="1">
    <citation type="submission" date="2020-12" db="EMBL/GenBank/DDBJ databases">
        <authorList>
            <person name="Iha C."/>
        </authorList>
    </citation>
    <scope>NUCLEOTIDE SEQUENCE</scope>
</reference>
<sequence length="273" mass="31219">MGSEPKHPTAEEKAARKAAKVGELRDRLRGDYDVLNLKLARGGDFRDGEDMMDELWLCRWLRARNWSVDKAEECVRAHAAWREEFMPRGRVLETEIPNELAAEKMFLQGVDVNGRGVLVFLAKNHWAWTRYIEELERSAVYCIDALISAADPALNPDRTMTFVFDLTDFGVSNVDLTAMVKLFHIINNHFVERLGRCFIYNAGSVFENSWKLFSPMLDEITLKKISFLGLRQWGVLHAEVPREVLPEHLGGTGRLVPVSEAVAKRRLRQTSFS</sequence>
<accession>A0A8S1J948</accession>
<dbReference type="SUPFAM" id="SSF46938">
    <property type="entry name" value="CRAL/TRIO N-terminal domain"/>
    <property type="match status" value="1"/>
</dbReference>
<dbReference type="SMART" id="SM00516">
    <property type="entry name" value="SEC14"/>
    <property type="match status" value="1"/>
</dbReference>
<dbReference type="PRINTS" id="PR00180">
    <property type="entry name" value="CRETINALDHBP"/>
</dbReference>
<dbReference type="AlphaFoldDB" id="A0A8S1J948"/>
<dbReference type="InterPro" id="IPR011074">
    <property type="entry name" value="CRAL/TRIO_N_dom"/>
</dbReference>
<comment type="caution">
    <text evidence="2">The sequence shown here is derived from an EMBL/GenBank/DDBJ whole genome shotgun (WGS) entry which is preliminary data.</text>
</comment>
<protein>
    <recommendedName>
        <fullName evidence="1">CRAL-TRIO domain-containing protein</fullName>
    </recommendedName>
</protein>
<feature type="domain" description="CRAL-TRIO" evidence="1">
    <location>
        <begin position="93"/>
        <end position="257"/>
    </location>
</feature>
<dbReference type="OrthoDB" id="1434354at2759"/>